<name>A0A0D1ZZA0_9PEZI</name>
<evidence type="ECO:0000256" key="1">
    <source>
        <dbReference type="SAM" id="MobiDB-lite"/>
    </source>
</evidence>
<keyword evidence="3" id="KW-1185">Reference proteome</keyword>
<organism evidence="2 3">
    <name type="scientific">Verruconis gallopava</name>
    <dbReference type="NCBI Taxonomy" id="253628"/>
    <lineage>
        <taxon>Eukaryota</taxon>
        <taxon>Fungi</taxon>
        <taxon>Dikarya</taxon>
        <taxon>Ascomycota</taxon>
        <taxon>Pezizomycotina</taxon>
        <taxon>Dothideomycetes</taxon>
        <taxon>Pleosporomycetidae</taxon>
        <taxon>Venturiales</taxon>
        <taxon>Sympoventuriaceae</taxon>
        <taxon>Verruconis</taxon>
    </lineage>
</organism>
<dbReference type="InParanoid" id="A0A0D1ZZA0"/>
<dbReference type="EMBL" id="KN847578">
    <property type="protein sequence ID" value="KIV99394.1"/>
    <property type="molecule type" value="Genomic_DNA"/>
</dbReference>
<evidence type="ECO:0000313" key="2">
    <source>
        <dbReference type="EMBL" id="KIV99394.1"/>
    </source>
</evidence>
<dbReference type="HOGENOM" id="CLU_797413_0_0_1"/>
<dbReference type="RefSeq" id="XP_016209264.1">
    <property type="nucleotide sequence ID" value="XM_016362915.1"/>
</dbReference>
<proteinExistence type="predicted"/>
<dbReference type="OrthoDB" id="3907511at2759"/>
<accession>A0A0D1ZZA0</accession>
<evidence type="ECO:0000313" key="3">
    <source>
        <dbReference type="Proteomes" id="UP000053259"/>
    </source>
</evidence>
<feature type="region of interest" description="Disordered" evidence="1">
    <location>
        <begin position="264"/>
        <end position="285"/>
    </location>
</feature>
<dbReference type="AlphaFoldDB" id="A0A0D1ZZA0"/>
<dbReference type="VEuPathDB" id="FungiDB:PV09_08937"/>
<sequence length="348" mass="40242">MTTILLSPVLPLNLRTDPNLAVPRIQRPTMLTIWDLPQPIRFRIYQHVLTSSLDPPSSLLELHTADSDNKVQRIHRHGADVAEFAVEKCIRYPITIHLPFAGLLRSSSRVRREVKEIARMLQTKRVAYRLDLVIENELTMLPSWLRCPVTSMDVSRLDIDVRLLGFVDEAGPDFPLDGSQQHGRDRCRTLAFAILALIARFIDRGPRFEHVRHGEIKVQSLTLNFHSRLEEAKPHRLRLGRSNSVEEERGLMDHLCMTQLHEHHRHDSAVEADRPRPSRSDPSEVVEARDLLRTVDLVLRPLCRQEQYTLERRLKHFSTSHLGFLRRNVRRICLSLDGIPERAMTVES</sequence>
<feature type="compositionally biased region" description="Basic and acidic residues" evidence="1">
    <location>
        <begin position="265"/>
        <end position="285"/>
    </location>
</feature>
<dbReference type="GeneID" id="27316910"/>
<dbReference type="Proteomes" id="UP000053259">
    <property type="component" value="Unassembled WGS sequence"/>
</dbReference>
<reference evidence="2 3" key="1">
    <citation type="submission" date="2015-01" db="EMBL/GenBank/DDBJ databases">
        <title>The Genome Sequence of Ochroconis gallopava CBS43764.</title>
        <authorList>
            <consortium name="The Broad Institute Genomics Platform"/>
            <person name="Cuomo C."/>
            <person name="de Hoog S."/>
            <person name="Gorbushina A."/>
            <person name="Stielow B."/>
            <person name="Teixiera M."/>
            <person name="Abouelleil A."/>
            <person name="Chapman S.B."/>
            <person name="Priest M."/>
            <person name="Young S.K."/>
            <person name="Wortman J."/>
            <person name="Nusbaum C."/>
            <person name="Birren B."/>
        </authorList>
    </citation>
    <scope>NUCLEOTIDE SEQUENCE [LARGE SCALE GENOMIC DNA]</scope>
    <source>
        <strain evidence="2 3">CBS 43764</strain>
    </source>
</reference>
<protein>
    <submittedName>
        <fullName evidence="2">Uncharacterized protein</fullName>
    </submittedName>
</protein>
<gene>
    <name evidence="2" type="ORF">PV09_08937</name>
</gene>